<keyword evidence="8" id="KW-1185">Reference proteome</keyword>
<evidence type="ECO:0000313" key="7">
    <source>
        <dbReference type="EMBL" id="CZR59979.1"/>
    </source>
</evidence>
<keyword evidence="2 6" id="KW-0812">Transmembrane</keyword>
<evidence type="ECO:0000256" key="1">
    <source>
        <dbReference type="ARBA" id="ARBA00004167"/>
    </source>
</evidence>
<dbReference type="AlphaFoldDB" id="A0A1L7X4N0"/>
<evidence type="ECO:0000256" key="3">
    <source>
        <dbReference type="ARBA" id="ARBA00022989"/>
    </source>
</evidence>
<feature type="compositionally biased region" description="Pro residues" evidence="5">
    <location>
        <begin position="446"/>
        <end position="472"/>
    </location>
</feature>
<feature type="region of interest" description="Disordered" evidence="5">
    <location>
        <begin position="434"/>
        <end position="486"/>
    </location>
</feature>
<comment type="subcellular location">
    <subcellularLocation>
        <location evidence="1">Membrane</location>
        <topology evidence="1">Single-pass membrane protein</topology>
    </subcellularLocation>
</comment>
<evidence type="ECO:0000256" key="4">
    <source>
        <dbReference type="ARBA" id="ARBA00023136"/>
    </source>
</evidence>
<evidence type="ECO:0000256" key="5">
    <source>
        <dbReference type="SAM" id="MobiDB-lite"/>
    </source>
</evidence>
<dbReference type="PANTHER" id="PTHR15549">
    <property type="entry name" value="PAIRED IMMUNOGLOBULIN-LIKE TYPE 2 RECEPTOR"/>
    <property type="match status" value="1"/>
</dbReference>
<keyword evidence="4 6" id="KW-0472">Membrane</keyword>
<dbReference type="InterPro" id="IPR051694">
    <property type="entry name" value="Immunoregulatory_rcpt-like"/>
</dbReference>
<name>A0A1L7X4N0_9HELO</name>
<dbReference type="EMBL" id="FJOG01000015">
    <property type="protein sequence ID" value="CZR59979.1"/>
    <property type="molecule type" value="Genomic_DNA"/>
</dbReference>
<feature type="compositionally biased region" description="Low complexity" evidence="5">
    <location>
        <begin position="69"/>
        <end position="81"/>
    </location>
</feature>
<dbReference type="GO" id="GO:0016020">
    <property type="term" value="C:membrane"/>
    <property type="evidence" value="ECO:0007669"/>
    <property type="project" value="UniProtKB-SubCell"/>
</dbReference>
<dbReference type="OrthoDB" id="3542176at2759"/>
<evidence type="ECO:0000313" key="8">
    <source>
        <dbReference type="Proteomes" id="UP000184330"/>
    </source>
</evidence>
<feature type="region of interest" description="Disordered" evidence="5">
    <location>
        <begin position="318"/>
        <end position="377"/>
    </location>
</feature>
<evidence type="ECO:0000256" key="2">
    <source>
        <dbReference type="ARBA" id="ARBA00022692"/>
    </source>
</evidence>
<reference evidence="7 8" key="1">
    <citation type="submission" date="2016-03" db="EMBL/GenBank/DDBJ databases">
        <authorList>
            <person name="Ploux O."/>
        </authorList>
    </citation>
    <scope>NUCLEOTIDE SEQUENCE [LARGE SCALE GENOMIC DNA]</scope>
    <source>
        <strain evidence="7 8">UAMH 11012</strain>
    </source>
</reference>
<accession>A0A1L7X4N0</accession>
<gene>
    <name evidence="7" type="ORF">PAC_09874</name>
</gene>
<sequence length="591" mass="64313">MSQYGTSESHHTPLSCTDCFFDVVTSSLSTASSSTSSTSSTTSMSTYSVSTSSKVSSTVHVTILPSTTFSTSTRSATPSSSKQAGNGLAPANPTLSSAGVAESSLTLPMEPLSQTYREHIIILVLMSVIVFALFFFVIFYLFRRSRQQCLKQQSELEEGRLEVAEARAMWHVDETLKEGYSVKSFQLLSPPMPRPPPIAAGSIVSHPLYHPGIKRSRTLPHIRTPQYPLSRPANSRPAMSYPHVVNGQTNNLEPPLSPLSLRAYLKSESKPLTPFTTMQTRRPQTPEPIYQTLPLQKSSPAKRNPFLGRKIITRSVWSSSPASSIAPSSPSLYSPQSPKTIRWRHSLRPPPTSRHSPPVLYSPYQSPSPERVPHQPGTYPLFALDRDDLHNGDLQPVGAPIIQNLRPKLTLETNHPRDDSPTLQPSTLPRLRLMSGDCPSFDTKIPPIPQVPPPTSPPGSPRATTPPLPRSPGSPRTPGLPESPRPVKPVIEFPLNPLKGKLDQSPIEQIERWLDGSTGTVSAFGSLLANGNLGMSSPNGSSPLAQTLDKENSSKDEVVTEIIASKRISPIRAMRSSVSRKGSKDDIGSAF</sequence>
<keyword evidence="3 6" id="KW-1133">Transmembrane helix</keyword>
<dbReference type="PANTHER" id="PTHR15549:SF30">
    <property type="entry name" value="MID2 DOMAIN-CONTAINING PROTEIN"/>
    <property type="match status" value="1"/>
</dbReference>
<feature type="compositionally biased region" description="Low complexity" evidence="5">
    <location>
        <begin position="318"/>
        <end position="338"/>
    </location>
</feature>
<feature type="transmembrane region" description="Helical" evidence="6">
    <location>
        <begin position="120"/>
        <end position="142"/>
    </location>
</feature>
<proteinExistence type="predicted"/>
<feature type="region of interest" description="Disordered" evidence="5">
    <location>
        <begin position="69"/>
        <end position="93"/>
    </location>
</feature>
<dbReference type="GO" id="GO:0071944">
    <property type="term" value="C:cell periphery"/>
    <property type="evidence" value="ECO:0007669"/>
    <property type="project" value="UniProtKB-ARBA"/>
</dbReference>
<evidence type="ECO:0000256" key="6">
    <source>
        <dbReference type="SAM" id="Phobius"/>
    </source>
</evidence>
<protein>
    <submittedName>
        <fullName evidence="7">Uncharacterized protein</fullName>
    </submittedName>
</protein>
<dbReference type="Proteomes" id="UP000184330">
    <property type="component" value="Unassembled WGS sequence"/>
</dbReference>
<organism evidence="7 8">
    <name type="scientific">Phialocephala subalpina</name>
    <dbReference type="NCBI Taxonomy" id="576137"/>
    <lineage>
        <taxon>Eukaryota</taxon>
        <taxon>Fungi</taxon>
        <taxon>Dikarya</taxon>
        <taxon>Ascomycota</taxon>
        <taxon>Pezizomycotina</taxon>
        <taxon>Leotiomycetes</taxon>
        <taxon>Helotiales</taxon>
        <taxon>Mollisiaceae</taxon>
        <taxon>Phialocephala</taxon>
        <taxon>Phialocephala fortinii species complex</taxon>
    </lineage>
</organism>